<dbReference type="STRING" id="1123272.SAMN02745824_0871"/>
<dbReference type="NCBIfam" id="NF033105">
    <property type="entry name" value="bla_subclass_B3"/>
    <property type="match status" value="1"/>
</dbReference>
<evidence type="ECO:0000259" key="2">
    <source>
        <dbReference type="SMART" id="SM00849"/>
    </source>
</evidence>
<feature type="signal peptide" evidence="1">
    <location>
        <begin position="1"/>
        <end position="23"/>
    </location>
</feature>
<dbReference type="Gene3D" id="3.60.15.10">
    <property type="entry name" value="Ribonuclease Z/Hydroxyacylglutathione hydrolase-like"/>
    <property type="match status" value="1"/>
</dbReference>
<evidence type="ECO:0000313" key="4">
    <source>
        <dbReference type="Proteomes" id="UP000185192"/>
    </source>
</evidence>
<dbReference type="SUPFAM" id="SSF56281">
    <property type="entry name" value="Metallo-hydrolase/oxidoreductase"/>
    <property type="match status" value="1"/>
</dbReference>
<dbReference type="SMART" id="SM00849">
    <property type="entry name" value="Lactamase_B"/>
    <property type="match status" value="1"/>
</dbReference>
<dbReference type="NCBIfam" id="NF012229">
    <property type="entry name" value="bla_class_B_core"/>
    <property type="match status" value="1"/>
</dbReference>
<dbReference type="InterPro" id="IPR001279">
    <property type="entry name" value="Metallo-B-lactamas"/>
</dbReference>
<protein>
    <submittedName>
        <fullName evidence="3">Metallo-beta-lactamase class B</fullName>
    </submittedName>
</protein>
<reference evidence="4" key="1">
    <citation type="submission" date="2016-11" db="EMBL/GenBank/DDBJ databases">
        <authorList>
            <person name="Varghese N."/>
            <person name="Submissions S."/>
        </authorList>
    </citation>
    <scope>NUCLEOTIDE SEQUENCE [LARGE SCALE GENOMIC DNA]</scope>
    <source>
        <strain evidence="4">DSM 22363</strain>
    </source>
</reference>
<gene>
    <name evidence="3" type="ORF">SAMN02745824_0871</name>
</gene>
<evidence type="ECO:0000256" key="1">
    <source>
        <dbReference type="SAM" id="SignalP"/>
    </source>
</evidence>
<feature type="domain" description="Metallo-beta-lactamase" evidence="2">
    <location>
        <begin position="92"/>
        <end position="280"/>
    </location>
</feature>
<name>A0A1N6CSA9_9SPHN</name>
<dbReference type="PANTHER" id="PTHR42951">
    <property type="entry name" value="METALLO-BETA-LACTAMASE DOMAIN-CONTAINING"/>
    <property type="match status" value="1"/>
</dbReference>
<dbReference type="Pfam" id="PF00753">
    <property type="entry name" value="Lactamase_B"/>
    <property type="match status" value="1"/>
</dbReference>
<sequence length="330" mass="35095">MGFCGNYPAMRKAVCASIIVALAACAPVQPEADKAPPAGDDDPIATISKIAEGEIPESFDWEKTFPSWFAAVPPFRVAGPEMGGVYYVGTAGLGMYFIPTPDGHIVLDGGMPGQGKYVADAIRTLGFDPADIKILLNSHAHLDHSGGLAELKQLSGAQMVASEGDRSALEDGFYLGSEEDSALNAPPVEVDRIIADGEQVGLGGITLTARITPGHTRGCTSWMMDLPHEGKSLQVLFFCSATVAANRLVGPPQYAGIVADYRRTFALTRDWQPDILLANHPEFFGLQAKRAAQTAGDSNAFVDQDAFPRLMAGLEKAFERALAKQKGAEK</sequence>
<dbReference type="InterPro" id="IPR036866">
    <property type="entry name" value="RibonucZ/Hydroxyglut_hydro"/>
</dbReference>
<keyword evidence="1" id="KW-0732">Signal</keyword>
<dbReference type="AlphaFoldDB" id="A0A1N6CSA9"/>
<dbReference type="PANTHER" id="PTHR42951:SF17">
    <property type="entry name" value="METALLO-BETA-LACTAMASE DOMAIN-CONTAINING PROTEIN"/>
    <property type="match status" value="1"/>
</dbReference>
<keyword evidence="4" id="KW-1185">Reference proteome</keyword>
<accession>A0A1N6CSA9</accession>
<evidence type="ECO:0000313" key="3">
    <source>
        <dbReference type="EMBL" id="SIN61379.1"/>
    </source>
</evidence>
<dbReference type="Proteomes" id="UP000185192">
    <property type="component" value="Unassembled WGS sequence"/>
</dbReference>
<feature type="chain" id="PRO_5013360197" evidence="1">
    <location>
        <begin position="24"/>
        <end position="330"/>
    </location>
</feature>
<organism evidence="3 4">
    <name type="scientific">Parasphingorhabdus marina DSM 22363</name>
    <dbReference type="NCBI Taxonomy" id="1123272"/>
    <lineage>
        <taxon>Bacteria</taxon>
        <taxon>Pseudomonadati</taxon>
        <taxon>Pseudomonadota</taxon>
        <taxon>Alphaproteobacteria</taxon>
        <taxon>Sphingomonadales</taxon>
        <taxon>Sphingomonadaceae</taxon>
        <taxon>Parasphingorhabdus</taxon>
    </lineage>
</organism>
<dbReference type="InterPro" id="IPR050855">
    <property type="entry name" value="NDM-1-like"/>
</dbReference>
<proteinExistence type="predicted"/>
<dbReference type="EMBL" id="FSQW01000001">
    <property type="protein sequence ID" value="SIN61379.1"/>
    <property type="molecule type" value="Genomic_DNA"/>
</dbReference>